<evidence type="ECO:0000259" key="10">
    <source>
        <dbReference type="Pfam" id="PF00275"/>
    </source>
</evidence>
<feature type="binding site" evidence="9">
    <location>
        <position position="96"/>
    </location>
    <ligand>
        <name>phosphoenolpyruvate</name>
        <dbReference type="ChEBI" id="CHEBI:58702"/>
    </ligand>
</feature>
<dbReference type="InterPro" id="IPR036968">
    <property type="entry name" value="Enolpyruvate_Tfrase_sf"/>
</dbReference>
<comment type="subcellular location">
    <subcellularLocation>
        <location evidence="9">Cytoplasm</location>
    </subcellularLocation>
</comment>
<feature type="binding site" evidence="9">
    <location>
        <position position="392"/>
    </location>
    <ligand>
        <name>phosphoenolpyruvate</name>
        <dbReference type="ChEBI" id="CHEBI:58702"/>
    </ligand>
</feature>
<proteinExistence type="inferred from homology"/>
<feature type="active site" description="Proton acceptor" evidence="9">
    <location>
        <position position="319"/>
    </location>
</feature>
<evidence type="ECO:0000256" key="2">
    <source>
        <dbReference type="ARBA" id="ARBA00004811"/>
    </source>
</evidence>
<dbReference type="UniPathway" id="UPA00053">
    <property type="reaction ID" value="UER00089"/>
</dbReference>
<dbReference type="AlphaFoldDB" id="A0A348APH1"/>
<dbReference type="PIRSF" id="PIRSF000505">
    <property type="entry name" value="EPSPS"/>
    <property type="match status" value="1"/>
</dbReference>
<dbReference type="InterPro" id="IPR006264">
    <property type="entry name" value="EPSP_synthase"/>
</dbReference>
<comment type="function">
    <text evidence="1 9">Catalyzes the transfer of the enolpyruvyl moiety of phosphoenolpyruvate (PEP) to the 5-hydroxyl of shikimate-3-phosphate (S3P) to produce enolpyruvyl shikimate-3-phosphate and inorganic phosphate.</text>
</comment>
<keyword evidence="7 9" id="KW-0057">Aromatic amino acid biosynthesis</keyword>
<evidence type="ECO:0000256" key="4">
    <source>
        <dbReference type="ARBA" id="ARBA00022490"/>
    </source>
</evidence>
<evidence type="ECO:0000256" key="5">
    <source>
        <dbReference type="ARBA" id="ARBA00022605"/>
    </source>
</evidence>
<feature type="binding site" evidence="9">
    <location>
        <position position="23"/>
    </location>
    <ligand>
        <name>3-phosphoshikimate</name>
        <dbReference type="ChEBI" id="CHEBI:145989"/>
    </ligand>
</feature>
<evidence type="ECO:0000256" key="3">
    <source>
        <dbReference type="ARBA" id="ARBA00009948"/>
    </source>
</evidence>
<dbReference type="GO" id="GO:0009423">
    <property type="term" value="P:chorismate biosynthetic process"/>
    <property type="evidence" value="ECO:0007669"/>
    <property type="project" value="UniProtKB-UniRule"/>
</dbReference>
<feature type="binding site" evidence="9">
    <location>
        <position position="319"/>
    </location>
    <ligand>
        <name>3-phosphoshikimate</name>
        <dbReference type="ChEBI" id="CHEBI:145989"/>
    </ligand>
</feature>
<evidence type="ECO:0000256" key="6">
    <source>
        <dbReference type="ARBA" id="ARBA00022679"/>
    </source>
</evidence>
<name>A0A348APH1_9FIRM</name>
<evidence type="ECO:0000256" key="7">
    <source>
        <dbReference type="ARBA" id="ARBA00023141"/>
    </source>
</evidence>
<keyword evidence="5 9" id="KW-0028">Amino-acid biosynthesis</keyword>
<evidence type="ECO:0000256" key="8">
    <source>
        <dbReference type="ARBA" id="ARBA00044633"/>
    </source>
</evidence>
<comment type="pathway">
    <text evidence="2 9">Metabolic intermediate biosynthesis; chorismate biosynthesis; chorismate from D-erythrose 4-phosphate and phosphoenolpyruvate: step 6/7.</text>
</comment>
<comment type="caution">
    <text evidence="9">Lacks conserved residue(s) required for the propagation of feature annotation.</text>
</comment>
<reference evidence="11 12" key="1">
    <citation type="journal article" date="2018" name="Int. J. Syst. Evol. Microbiol.">
        <title>Methylomusa anaerophila gen. nov., sp. nov., an anaerobic methanol-utilizing bacterium isolated from a microbial fuel cell.</title>
        <authorList>
            <person name="Amano N."/>
            <person name="Yamamuro A."/>
            <person name="Miyahara M."/>
            <person name="Kouzuma A."/>
            <person name="Abe T."/>
            <person name="Watanabe K."/>
        </authorList>
    </citation>
    <scope>NUCLEOTIDE SEQUENCE [LARGE SCALE GENOMIC DNA]</scope>
    <source>
        <strain evidence="11 12">MMFC1</strain>
    </source>
</reference>
<dbReference type="GO" id="GO:0005737">
    <property type="term" value="C:cytoplasm"/>
    <property type="evidence" value="ECO:0007669"/>
    <property type="project" value="UniProtKB-SubCell"/>
</dbReference>
<dbReference type="Pfam" id="PF00275">
    <property type="entry name" value="EPSP_synthase"/>
    <property type="match status" value="1"/>
</dbReference>
<evidence type="ECO:0000313" key="11">
    <source>
        <dbReference type="EMBL" id="BBB92969.1"/>
    </source>
</evidence>
<comment type="similarity">
    <text evidence="3 9">Belongs to the EPSP synthase family.</text>
</comment>
<keyword evidence="12" id="KW-1185">Reference proteome</keyword>
<dbReference type="FunFam" id="3.65.10.10:FF:000006">
    <property type="entry name" value="3-phosphoshikimate 1-carboxyvinyltransferase"/>
    <property type="match status" value="1"/>
</dbReference>
<keyword evidence="4 9" id="KW-0963">Cytoplasm</keyword>
<feature type="binding site" evidence="9">
    <location>
        <position position="346"/>
    </location>
    <ligand>
        <name>3-phosphoshikimate</name>
        <dbReference type="ChEBI" id="CHEBI:145989"/>
    </ligand>
</feature>
<feature type="binding site" evidence="9">
    <location>
        <position position="350"/>
    </location>
    <ligand>
        <name>phosphoenolpyruvate</name>
        <dbReference type="ChEBI" id="CHEBI:58702"/>
    </ligand>
</feature>
<feature type="domain" description="Enolpyruvate transferase" evidence="10">
    <location>
        <begin position="8"/>
        <end position="424"/>
    </location>
</feature>
<feature type="binding site" evidence="9">
    <location>
        <position position="124"/>
    </location>
    <ligand>
        <name>phosphoenolpyruvate</name>
        <dbReference type="ChEBI" id="CHEBI:58702"/>
    </ligand>
</feature>
<accession>A0A348APH1</accession>
<dbReference type="CDD" id="cd01556">
    <property type="entry name" value="EPSP_synthase"/>
    <property type="match status" value="1"/>
</dbReference>
<feature type="binding site" evidence="9">
    <location>
        <position position="28"/>
    </location>
    <ligand>
        <name>3-phosphoshikimate</name>
        <dbReference type="ChEBI" id="CHEBI:145989"/>
    </ligand>
</feature>
<feature type="binding site" evidence="9">
    <location>
        <position position="23"/>
    </location>
    <ligand>
        <name>phosphoenolpyruvate</name>
        <dbReference type="ChEBI" id="CHEBI:58702"/>
    </ligand>
</feature>
<sequence length="435" mass="46214">MNNIIEIKPVKGLVGTISIPGDKSVSHRSVMLAGLSETPVTITNFLHAQDCWSTINCMRALGVLVEQDNSGVLTVQGKGLHNLSEPDNILDAGNSGTTLRLLTGILAAQPFFSVLTGDSSLRRRPMSRVISPLTIMGCKIIGRSQSRYAPVAISPAEKVSGIEYDTPVASAQIKSAIMLASLFANSPSTITEPSISRDHTERMMATFGITVTRSGSSVTVQPAQKLAAPQKLYVPGDISSAAFWLVAASIIPHSQLTLTNVGINPTRTGILDVLVRMGADIAVINEHRSGEEPVADIHVRSSQLKGVEIEPEIIPRLIDEIPILAVAALFAEGKTVVRGAEELRVKESDRLAAITTELSKMGANIQETPDGFSIVGPQRITMASCDSHHDHRMAMAAAIAGAAGNGVKISNAECVSISYPSFFKIIDEISVNPLS</sequence>
<dbReference type="FunFam" id="3.65.10.10:FF:000005">
    <property type="entry name" value="3-phosphoshikimate 1-carboxyvinyltransferase"/>
    <property type="match status" value="1"/>
</dbReference>
<dbReference type="OrthoDB" id="9809920at2"/>
<feature type="binding site" evidence="9">
    <location>
        <position position="172"/>
    </location>
    <ligand>
        <name>3-phosphoshikimate</name>
        <dbReference type="ChEBI" id="CHEBI:145989"/>
    </ligand>
</feature>
<evidence type="ECO:0000313" key="12">
    <source>
        <dbReference type="Proteomes" id="UP000276437"/>
    </source>
</evidence>
<feature type="binding site" evidence="9">
    <location>
        <position position="172"/>
    </location>
    <ligand>
        <name>phosphoenolpyruvate</name>
        <dbReference type="ChEBI" id="CHEBI:58702"/>
    </ligand>
</feature>
<dbReference type="PANTHER" id="PTHR21090:SF5">
    <property type="entry name" value="PENTAFUNCTIONAL AROM POLYPEPTIDE"/>
    <property type="match status" value="1"/>
</dbReference>
<dbReference type="NCBIfam" id="TIGR01356">
    <property type="entry name" value="aroA"/>
    <property type="match status" value="1"/>
</dbReference>
<dbReference type="InterPro" id="IPR001986">
    <property type="entry name" value="Enolpyruvate_Tfrase_dom"/>
</dbReference>
<dbReference type="InterPro" id="IPR013792">
    <property type="entry name" value="RNA3'P_cycl/enolpyr_Trfase_a/b"/>
</dbReference>
<comment type="subunit">
    <text evidence="9">Monomer.</text>
</comment>
<organism evidence="11 12">
    <name type="scientific">Methylomusa anaerophila</name>
    <dbReference type="NCBI Taxonomy" id="1930071"/>
    <lineage>
        <taxon>Bacteria</taxon>
        <taxon>Bacillati</taxon>
        <taxon>Bacillota</taxon>
        <taxon>Negativicutes</taxon>
        <taxon>Selenomonadales</taxon>
        <taxon>Sporomusaceae</taxon>
        <taxon>Methylomusa</taxon>
    </lineage>
</organism>
<gene>
    <name evidence="11" type="primary">aroA1</name>
    <name evidence="9" type="synonym">aroA</name>
    <name evidence="11" type="ORF">MAMMFC1_03677</name>
</gene>
<dbReference type="GO" id="GO:0008652">
    <property type="term" value="P:amino acid biosynthetic process"/>
    <property type="evidence" value="ECO:0007669"/>
    <property type="project" value="UniProtKB-KW"/>
</dbReference>
<dbReference type="HAMAP" id="MF_00210">
    <property type="entry name" value="EPSP_synth"/>
    <property type="match status" value="1"/>
</dbReference>
<protein>
    <recommendedName>
        <fullName evidence="9">3-phosphoshikimate 1-carboxyvinyltransferase</fullName>
        <ecNumber evidence="9">2.5.1.19</ecNumber>
    </recommendedName>
    <alternativeName>
        <fullName evidence="9">5-enolpyruvylshikimate-3-phosphate synthase</fullName>
        <shortName evidence="9">EPSP synthase</shortName>
        <shortName evidence="9">EPSPS</shortName>
    </alternativeName>
</protein>
<dbReference type="EMBL" id="AP018449">
    <property type="protein sequence ID" value="BBB92969.1"/>
    <property type="molecule type" value="Genomic_DNA"/>
</dbReference>
<evidence type="ECO:0000256" key="1">
    <source>
        <dbReference type="ARBA" id="ARBA00002174"/>
    </source>
</evidence>
<dbReference type="InterPro" id="IPR023193">
    <property type="entry name" value="EPSP_synthase_CS"/>
</dbReference>
<dbReference type="SUPFAM" id="SSF55205">
    <property type="entry name" value="EPT/RTPC-like"/>
    <property type="match status" value="1"/>
</dbReference>
<comment type="catalytic activity">
    <reaction evidence="8">
        <text>3-phosphoshikimate + phosphoenolpyruvate = 5-O-(1-carboxyvinyl)-3-phosphoshikimate + phosphate</text>
        <dbReference type="Rhea" id="RHEA:21256"/>
        <dbReference type="ChEBI" id="CHEBI:43474"/>
        <dbReference type="ChEBI" id="CHEBI:57701"/>
        <dbReference type="ChEBI" id="CHEBI:58702"/>
        <dbReference type="ChEBI" id="CHEBI:145989"/>
        <dbReference type="EC" id="2.5.1.19"/>
    </reaction>
    <physiologicalReaction direction="left-to-right" evidence="8">
        <dbReference type="Rhea" id="RHEA:21257"/>
    </physiologicalReaction>
</comment>
<dbReference type="PANTHER" id="PTHR21090">
    <property type="entry name" value="AROM/DEHYDROQUINATE SYNTHASE"/>
    <property type="match status" value="1"/>
</dbReference>
<evidence type="ECO:0000256" key="9">
    <source>
        <dbReference type="HAMAP-Rule" id="MF_00210"/>
    </source>
</evidence>
<dbReference type="GO" id="GO:0009073">
    <property type="term" value="P:aromatic amino acid family biosynthetic process"/>
    <property type="evidence" value="ECO:0007669"/>
    <property type="project" value="UniProtKB-KW"/>
</dbReference>
<feature type="binding site" evidence="9">
    <location>
        <position position="170"/>
    </location>
    <ligand>
        <name>3-phosphoshikimate</name>
        <dbReference type="ChEBI" id="CHEBI:145989"/>
    </ligand>
</feature>
<dbReference type="PROSITE" id="PS00104">
    <property type="entry name" value="EPSP_SYNTHASE_1"/>
    <property type="match status" value="1"/>
</dbReference>
<keyword evidence="6 9" id="KW-0808">Transferase</keyword>
<dbReference type="RefSeq" id="WP_126309854.1">
    <property type="nucleotide sequence ID" value="NZ_AP018449.1"/>
</dbReference>
<dbReference type="Gene3D" id="3.65.10.10">
    <property type="entry name" value="Enolpyruvate transferase domain"/>
    <property type="match status" value="2"/>
</dbReference>
<dbReference type="GO" id="GO:0003866">
    <property type="term" value="F:3-phosphoshikimate 1-carboxyvinyltransferase activity"/>
    <property type="evidence" value="ECO:0007669"/>
    <property type="project" value="UniProtKB-UniRule"/>
</dbReference>
<dbReference type="PROSITE" id="PS00885">
    <property type="entry name" value="EPSP_SYNTHASE_2"/>
    <property type="match status" value="1"/>
</dbReference>
<dbReference type="Proteomes" id="UP000276437">
    <property type="component" value="Chromosome"/>
</dbReference>
<dbReference type="EC" id="2.5.1.19" evidence="9"/>
<dbReference type="KEGG" id="mana:MAMMFC1_03677"/>
<feature type="binding site" evidence="9">
    <location>
        <position position="24"/>
    </location>
    <ligand>
        <name>3-phosphoshikimate</name>
        <dbReference type="ChEBI" id="CHEBI:145989"/>
    </ligand>
</feature>